<evidence type="ECO:0000256" key="2">
    <source>
        <dbReference type="ARBA" id="ARBA00022448"/>
    </source>
</evidence>
<feature type="transmembrane region" description="Helical" evidence="9">
    <location>
        <begin position="298"/>
        <end position="319"/>
    </location>
</feature>
<dbReference type="InterPro" id="IPR027417">
    <property type="entry name" value="P-loop_NTPase"/>
</dbReference>
<evidence type="ECO:0000256" key="8">
    <source>
        <dbReference type="SAM" id="MobiDB-lite"/>
    </source>
</evidence>
<feature type="domain" description="ABC transporter" evidence="10">
    <location>
        <begin position="1295"/>
        <end position="1511"/>
    </location>
</feature>
<dbReference type="Gene3D" id="1.20.1560.10">
    <property type="entry name" value="ABC transporter type 1, transmembrane domain"/>
    <property type="match status" value="2"/>
</dbReference>
<evidence type="ECO:0000256" key="7">
    <source>
        <dbReference type="ARBA" id="ARBA00023136"/>
    </source>
</evidence>
<evidence type="ECO:0008006" key="14">
    <source>
        <dbReference type="Google" id="ProtNLM"/>
    </source>
</evidence>
<comment type="subcellular location">
    <subcellularLocation>
        <location evidence="1">Membrane</location>
        <topology evidence="1">Multi-pass membrane protein</topology>
    </subcellularLocation>
</comment>
<dbReference type="SMART" id="SM00382">
    <property type="entry name" value="AAA"/>
    <property type="match status" value="2"/>
</dbReference>
<evidence type="ECO:0000259" key="11">
    <source>
        <dbReference type="PROSITE" id="PS50929"/>
    </source>
</evidence>
<keyword evidence="7 9" id="KW-0472">Membrane</keyword>
<reference evidence="12" key="2">
    <citation type="journal article" date="2023" name="IMA Fungus">
        <title>Comparative genomic study of the Penicillium genus elucidates a diverse pangenome and 15 lateral gene transfer events.</title>
        <authorList>
            <person name="Petersen C."/>
            <person name="Sorensen T."/>
            <person name="Nielsen M.R."/>
            <person name="Sondergaard T.E."/>
            <person name="Sorensen J.L."/>
            <person name="Fitzpatrick D.A."/>
            <person name="Frisvad J.C."/>
            <person name="Nielsen K.L."/>
        </authorList>
    </citation>
    <scope>NUCLEOTIDE SEQUENCE</scope>
    <source>
        <strain evidence="12">IBT 30728</strain>
    </source>
</reference>
<dbReference type="InterPro" id="IPR050173">
    <property type="entry name" value="ABC_transporter_C-like"/>
</dbReference>
<feature type="domain" description="ABC transporter" evidence="10">
    <location>
        <begin position="663"/>
        <end position="887"/>
    </location>
</feature>
<feature type="region of interest" description="Disordered" evidence="8">
    <location>
        <begin position="390"/>
        <end position="418"/>
    </location>
</feature>
<evidence type="ECO:0000256" key="1">
    <source>
        <dbReference type="ARBA" id="ARBA00004141"/>
    </source>
</evidence>
<feature type="transmembrane region" description="Helical" evidence="9">
    <location>
        <begin position="103"/>
        <end position="122"/>
    </location>
</feature>
<accession>A0A9X0BT20</accession>
<evidence type="ECO:0000256" key="5">
    <source>
        <dbReference type="ARBA" id="ARBA00022840"/>
    </source>
</evidence>
<dbReference type="PANTHER" id="PTHR24223:SF415">
    <property type="entry name" value="FI20190P1"/>
    <property type="match status" value="1"/>
</dbReference>
<evidence type="ECO:0000256" key="3">
    <source>
        <dbReference type="ARBA" id="ARBA00022692"/>
    </source>
</evidence>
<dbReference type="SUPFAM" id="SSF52540">
    <property type="entry name" value="P-loop containing nucleoside triphosphate hydrolases"/>
    <property type="match status" value="2"/>
</dbReference>
<feature type="transmembrane region" description="Helical" evidence="9">
    <location>
        <begin position="939"/>
        <end position="961"/>
    </location>
</feature>
<dbReference type="GO" id="GO:0016887">
    <property type="term" value="F:ATP hydrolysis activity"/>
    <property type="evidence" value="ECO:0007669"/>
    <property type="project" value="InterPro"/>
</dbReference>
<dbReference type="PROSITE" id="PS50893">
    <property type="entry name" value="ABC_TRANSPORTER_2"/>
    <property type="match status" value="2"/>
</dbReference>
<feature type="domain" description="ABC transmembrane type-1" evidence="11">
    <location>
        <begin position="1021"/>
        <end position="1260"/>
    </location>
</feature>
<dbReference type="GeneID" id="81626293"/>
<dbReference type="InterPro" id="IPR003439">
    <property type="entry name" value="ABC_transporter-like_ATP-bd"/>
</dbReference>
<feature type="domain" description="ABC transmembrane type-1" evidence="11">
    <location>
        <begin position="299"/>
        <end position="632"/>
    </location>
</feature>
<dbReference type="FunFam" id="3.40.50.300:FF:001577">
    <property type="entry name" value="ABC bile acid transporter"/>
    <property type="match status" value="1"/>
</dbReference>
<dbReference type="RefSeq" id="XP_056788968.1">
    <property type="nucleotide sequence ID" value="XM_056936044.1"/>
</dbReference>
<sequence length="1511" mass="169285">MFYQLPLLASDELGATPGCRQFWFINFRTGSTDIFKQDHESAWFPPCVLPFLVIAPASLICLIACGYFLDPILRRWQPEWTRPYLTEHDEGNGILPEDTKRSLRWTLVLLVCTGIGFVAKLVHLYPPYLDVPGCVLITSWALTGLVLVLKRPRSCPVMLLVYFIVCLLVETILCTDSIGKSKLLTVSHSIAAVAALMACFTIMWMPFRRPTLAAIDISGVGQAPSSDFRSPEDNLRLWQFLTVSWMAPLMSLGRTRQLNESDVWFLGFEFQHSRLHEKFRRMRGSVISRVLRANGLDVLILSIIAIVQMLCTFSTPVLLQQLLQAMQDPKRPRRVPLTYAVLALVIRLVAAQSQVLNLWYGRRCYERSRGEMMMMVYEKALSRKNILGTHEEDDESKTSSEPPVNEEPGSDDAGSATTKGWGSWRSLFFARRISQLKRPKEAATLGKIFNLLRGDVYDVAQRFWEIDVLIDKPLGLVIAVVLVWTLFGPSCFLGILTILAAQSLNAIIAKFLFERERLTRASTDARLQITSQFVEAIRHLRWYGWQEYWLRMVMDARQHELNRRVITKLCTTSINIINAFSSGVFPVVALYAYTKLAGYDLRIDIIFPALQLFTMLETRLREIPNLITSLLNASIALGRIEDFMVEPDKADGSADRPSSEIAISLDSCSLSWPGKLSPVLRNVTITISKGLTVVSGKVGSGKTAFLQGLLGELDILTGSCNLPNEIIGYCAQTPWLQSMSIRDNILFSAPYDEHRYKRTIEACALLPDLSRFKHGDLTFIGENGVGLSGGQKARVALARAVYSSSRLLLLDDPLSALDHHTAEFVVRKCLSGPLMRDRTIVLVTHRTALVYNIADQIISIEDGCATVYDKASLPKYTLTSHPIGNGASSDEVGPEIEEVNAAEEAAAIPDKFFEEEHRAEWGVQARVYWSYIKAGKYRWWALLVFVLAAYRLMAVGLSWFLKEWGEAYGDVSMSAQIVRTFWSQAALLANSMLSFGVDGAHVASHYPTNQLPLPSEDVRPWLWTFFVIVCLQATALLLSQLLMLVIVYCAGKTLFRRVMDRVSNASFRFFDVTPVGRLMNRLTSDISVVDGNISAQFQDIAFNAMTWSSSIFVIATATPTFLVFSLLLTIAFVMIFLQFLPTSQSLRRLEMVSLTPLLSNFGELLHGLTTVRAFRAEERFQNRVISVVDKFQSMDHFYWSLQAWLMYRFESLSALSTFCLTVLALYTDTTPGLVAFVLIAANNFVDSTHGLCKQYGQLQMDFVSVERIDELLHIEEEPKGTIHPPAAWPMYGSDVVFDKVTLRYASHLDPALQDVSLRIPGGSTTAVIGRTGSGKSTLAVSLLSVVRPEAGRILIDGLDIANVDTQALRTRVTFVAQDPVLFPGTIRLNLDPTEEFSDHECAEILKRLCDRHGWSLDTHVESGGKNLSQGQRQLIALTRAVLRRSPLVIFDEATASIDQETSLELQQIVREELHLSTVITIAHRVEAVKNADYFVELDQGKVLRRGAVADM</sequence>
<feature type="transmembrane region" description="Helical" evidence="9">
    <location>
        <begin position="128"/>
        <end position="149"/>
    </location>
</feature>
<evidence type="ECO:0000313" key="12">
    <source>
        <dbReference type="EMBL" id="KAJ5482996.1"/>
    </source>
</evidence>
<feature type="transmembrane region" description="Helical" evidence="9">
    <location>
        <begin position="156"/>
        <end position="173"/>
    </location>
</feature>
<gene>
    <name evidence="12" type="ORF">N7539_006442</name>
</gene>
<keyword evidence="5" id="KW-0067">ATP-binding</keyword>
<protein>
    <recommendedName>
        <fullName evidence="14">ABC transporter</fullName>
    </recommendedName>
</protein>
<dbReference type="PROSITE" id="PS50929">
    <property type="entry name" value="ABC_TM1F"/>
    <property type="match status" value="2"/>
</dbReference>
<name>A0A9X0BT20_9EURO</name>
<dbReference type="InterPro" id="IPR011527">
    <property type="entry name" value="ABC1_TM_dom"/>
</dbReference>
<dbReference type="GO" id="GO:0016020">
    <property type="term" value="C:membrane"/>
    <property type="evidence" value="ECO:0007669"/>
    <property type="project" value="UniProtKB-SubCell"/>
</dbReference>
<keyword evidence="4" id="KW-0547">Nucleotide-binding</keyword>
<keyword evidence="13" id="KW-1185">Reference proteome</keyword>
<dbReference type="CDD" id="cd18604">
    <property type="entry name" value="ABC_6TM_VMR1_D2_like"/>
    <property type="match status" value="1"/>
</dbReference>
<feature type="transmembrane region" description="Helical" evidence="9">
    <location>
        <begin position="469"/>
        <end position="487"/>
    </location>
</feature>
<dbReference type="Gene3D" id="3.40.50.300">
    <property type="entry name" value="P-loop containing nucleotide triphosphate hydrolases"/>
    <property type="match status" value="2"/>
</dbReference>
<dbReference type="PROSITE" id="PS00211">
    <property type="entry name" value="ABC_TRANSPORTER_1"/>
    <property type="match status" value="1"/>
</dbReference>
<feature type="transmembrane region" description="Helical" evidence="9">
    <location>
        <begin position="339"/>
        <end position="360"/>
    </location>
</feature>
<dbReference type="InterPro" id="IPR036640">
    <property type="entry name" value="ABC1_TM_sf"/>
</dbReference>
<keyword evidence="2" id="KW-0813">Transport</keyword>
<dbReference type="Pfam" id="PF00005">
    <property type="entry name" value="ABC_tran"/>
    <property type="match status" value="2"/>
</dbReference>
<dbReference type="EMBL" id="JAPWDQ010000008">
    <property type="protein sequence ID" value="KAJ5482996.1"/>
    <property type="molecule type" value="Genomic_DNA"/>
</dbReference>
<dbReference type="CDD" id="cd03250">
    <property type="entry name" value="ABCC_MRP_domain1"/>
    <property type="match status" value="1"/>
</dbReference>
<evidence type="ECO:0000256" key="6">
    <source>
        <dbReference type="ARBA" id="ARBA00022989"/>
    </source>
</evidence>
<reference evidence="12" key="1">
    <citation type="submission" date="2022-12" db="EMBL/GenBank/DDBJ databases">
        <authorList>
            <person name="Petersen C."/>
        </authorList>
    </citation>
    <scope>NUCLEOTIDE SEQUENCE</scope>
    <source>
        <strain evidence="12">IBT 30728</strain>
    </source>
</reference>
<dbReference type="PANTHER" id="PTHR24223">
    <property type="entry name" value="ATP-BINDING CASSETTE SUB-FAMILY C"/>
    <property type="match status" value="1"/>
</dbReference>
<feature type="transmembrane region" description="Helical" evidence="9">
    <location>
        <begin position="1111"/>
        <end position="1140"/>
    </location>
</feature>
<comment type="caution">
    <text evidence="12">The sequence shown here is derived from an EMBL/GenBank/DDBJ whole genome shotgun (WGS) entry which is preliminary data.</text>
</comment>
<dbReference type="InterPro" id="IPR017871">
    <property type="entry name" value="ABC_transporter-like_CS"/>
</dbReference>
<dbReference type="FunFam" id="3.40.50.300:FF:001751">
    <property type="entry name" value="ABC bile acid transporter"/>
    <property type="match status" value="1"/>
</dbReference>
<dbReference type="GO" id="GO:0140359">
    <property type="term" value="F:ABC-type transporter activity"/>
    <property type="evidence" value="ECO:0007669"/>
    <property type="project" value="InterPro"/>
</dbReference>
<dbReference type="CDD" id="cd03244">
    <property type="entry name" value="ABCC_MRP_domain2"/>
    <property type="match status" value="1"/>
</dbReference>
<dbReference type="SUPFAM" id="SSF90123">
    <property type="entry name" value="ABC transporter transmembrane region"/>
    <property type="match status" value="2"/>
</dbReference>
<dbReference type="Proteomes" id="UP001148312">
    <property type="component" value="Unassembled WGS sequence"/>
</dbReference>
<proteinExistence type="predicted"/>
<dbReference type="GO" id="GO:0005524">
    <property type="term" value="F:ATP binding"/>
    <property type="evidence" value="ECO:0007669"/>
    <property type="project" value="UniProtKB-KW"/>
</dbReference>
<keyword evidence="3 9" id="KW-0812">Transmembrane</keyword>
<dbReference type="InterPro" id="IPR003593">
    <property type="entry name" value="AAA+_ATPase"/>
</dbReference>
<evidence type="ECO:0000259" key="10">
    <source>
        <dbReference type="PROSITE" id="PS50893"/>
    </source>
</evidence>
<evidence type="ECO:0000313" key="13">
    <source>
        <dbReference type="Proteomes" id="UP001148312"/>
    </source>
</evidence>
<organism evidence="12 13">
    <name type="scientific">Penicillium diatomitis</name>
    <dbReference type="NCBI Taxonomy" id="2819901"/>
    <lineage>
        <taxon>Eukaryota</taxon>
        <taxon>Fungi</taxon>
        <taxon>Dikarya</taxon>
        <taxon>Ascomycota</taxon>
        <taxon>Pezizomycotina</taxon>
        <taxon>Eurotiomycetes</taxon>
        <taxon>Eurotiomycetidae</taxon>
        <taxon>Eurotiales</taxon>
        <taxon>Aspergillaceae</taxon>
        <taxon>Penicillium</taxon>
    </lineage>
</organism>
<evidence type="ECO:0000256" key="9">
    <source>
        <dbReference type="SAM" id="Phobius"/>
    </source>
</evidence>
<feature type="transmembrane region" description="Helical" evidence="9">
    <location>
        <begin position="48"/>
        <end position="69"/>
    </location>
</feature>
<feature type="transmembrane region" description="Helical" evidence="9">
    <location>
        <begin position="1021"/>
        <end position="1051"/>
    </location>
</feature>
<dbReference type="Pfam" id="PF00664">
    <property type="entry name" value="ABC_membrane"/>
    <property type="match status" value="2"/>
</dbReference>
<keyword evidence="6 9" id="KW-1133">Transmembrane helix</keyword>
<feature type="transmembrane region" description="Helical" evidence="9">
    <location>
        <begin position="185"/>
        <end position="205"/>
    </location>
</feature>
<evidence type="ECO:0000256" key="4">
    <source>
        <dbReference type="ARBA" id="ARBA00022741"/>
    </source>
</evidence>